<comment type="caution">
    <text evidence="1">The sequence shown here is derived from an EMBL/GenBank/DDBJ whole genome shotgun (WGS) entry which is preliminary data.</text>
</comment>
<protein>
    <recommendedName>
        <fullName evidence="3">Transposase</fullName>
    </recommendedName>
</protein>
<dbReference type="Proteomes" id="UP001241603">
    <property type="component" value="Unassembled WGS sequence"/>
</dbReference>
<accession>A0ABU0H7T0</accession>
<organism evidence="1 2">
    <name type="scientific">Kaistia dalseonensis</name>
    <dbReference type="NCBI Taxonomy" id="410840"/>
    <lineage>
        <taxon>Bacteria</taxon>
        <taxon>Pseudomonadati</taxon>
        <taxon>Pseudomonadota</taxon>
        <taxon>Alphaproteobacteria</taxon>
        <taxon>Hyphomicrobiales</taxon>
        <taxon>Kaistiaceae</taxon>
        <taxon>Kaistia</taxon>
    </lineage>
</organism>
<dbReference type="InterPro" id="IPR009057">
    <property type="entry name" value="Homeodomain-like_sf"/>
</dbReference>
<evidence type="ECO:0008006" key="3">
    <source>
        <dbReference type="Google" id="ProtNLM"/>
    </source>
</evidence>
<dbReference type="SUPFAM" id="SSF46689">
    <property type="entry name" value="Homeodomain-like"/>
    <property type="match status" value="1"/>
</dbReference>
<evidence type="ECO:0000313" key="2">
    <source>
        <dbReference type="Proteomes" id="UP001241603"/>
    </source>
</evidence>
<keyword evidence="2" id="KW-1185">Reference proteome</keyword>
<evidence type="ECO:0000313" key="1">
    <source>
        <dbReference type="EMBL" id="MDQ0438362.1"/>
    </source>
</evidence>
<name>A0ABU0H7T0_9HYPH</name>
<reference evidence="1 2" key="1">
    <citation type="submission" date="2023-07" db="EMBL/GenBank/DDBJ databases">
        <title>Genomic Encyclopedia of Type Strains, Phase IV (KMG-IV): sequencing the most valuable type-strain genomes for metagenomic binning, comparative biology and taxonomic classification.</title>
        <authorList>
            <person name="Goeker M."/>
        </authorList>
    </citation>
    <scope>NUCLEOTIDE SEQUENCE [LARGE SCALE GENOMIC DNA]</scope>
    <source>
        <strain evidence="1 2">B6-8</strain>
    </source>
</reference>
<dbReference type="RefSeq" id="WP_266349250.1">
    <property type="nucleotide sequence ID" value="NZ_JAPKNG010000003.1"/>
</dbReference>
<proteinExistence type="predicted"/>
<gene>
    <name evidence="1" type="ORF">QO014_002754</name>
</gene>
<sequence>MRGSPISASSSGRPWREARDAEIVEHALAGRPPVVIAETMRISIETIYGVLRKARSSGIAVPAFARRPPGDEPRRFGPVRRMQATLHDRGAERPWAEGDDAQLASLLRRGVRLTSVAAMMRQPYGVIFAAAGRLGLLRVQS</sequence>
<dbReference type="EMBL" id="JAUSVO010000003">
    <property type="protein sequence ID" value="MDQ0438362.1"/>
    <property type="molecule type" value="Genomic_DNA"/>
</dbReference>